<dbReference type="PANTHER" id="PTHR14254">
    <property type="entry name" value="GENE 33 POLYPEPTIDE"/>
    <property type="match status" value="1"/>
</dbReference>
<evidence type="ECO:0000313" key="2">
    <source>
        <dbReference type="EMBL" id="AFO97252.1"/>
    </source>
</evidence>
<feature type="compositionally biased region" description="Basic and acidic residues" evidence="1">
    <location>
        <begin position="202"/>
        <end position="212"/>
    </location>
</feature>
<dbReference type="GO" id="GO:0042059">
    <property type="term" value="P:negative regulation of epidermal growth factor receptor signaling pathway"/>
    <property type="evidence" value="ECO:0007669"/>
    <property type="project" value="TreeGrafter"/>
</dbReference>
<name>V9KH65_CALMI</name>
<dbReference type="InterPro" id="IPR052112">
    <property type="entry name" value="EGFR_SigReg_Kinase"/>
</dbReference>
<evidence type="ECO:0000256" key="1">
    <source>
        <dbReference type="SAM" id="MobiDB-lite"/>
    </source>
</evidence>
<dbReference type="PANTHER" id="PTHR14254:SF5">
    <property type="entry name" value="ERBB RECEPTOR FEEDBACK INHIBITOR 1"/>
    <property type="match status" value="1"/>
</dbReference>
<organism evidence="2">
    <name type="scientific">Callorhinchus milii</name>
    <name type="common">Ghost shark</name>
    <dbReference type="NCBI Taxonomy" id="7868"/>
    <lineage>
        <taxon>Eukaryota</taxon>
        <taxon>Metazoa</taxon>
        <taxon>Chordata</taxon>
        <taxon>Craniata</taxon>
        <taxon>Vertebrata</taxon>
        <taxon>Chondrichthyes</taxon>
        <taxon>Holocephali</taxon>
        <taxon>Chimaeriformes</taxon>
        <taxon>Callorhinchidae</taxon>
        <taxon>Callorhinchus</taxon>
    </lineage>
</organism>
<reference evidence="2" key="1">
    <citation type="journal article" date="2014" name="Nature">
        <title>Elephant shark genome provides unique insights into gnathostome evolution.</title>
        <authorList>
            <consortium name="International Elephant Shark Genome Sequencing Consortium"/>
            <person name="Venkatesh B."/>
            <person name="Lee A.P."/>
            <person name="Ravi V."/>
            <person name="Maurya A.K."/>
            <person name="Lian M.M."/>
            <person name="Swann J.B."/>
            <person name="Ohta Y."/>
            <person name="Flajnik M.F."/>
            <person name="Sutoh Y."/>
            <person name="Kasahara M."/>
            <person name="Hoon S."/>
            <person name="Gangu V."/>
            <person name="Roy S.W."/>
            <person name="Irimia M."/>
            <person name="Korzh V."/>
            <person name="Kondrychyn I."/>
            <person name="Lim Z.W."/>
            <person name="Tay B.H."/>
            <person name="Tohari S."/>
            <person name="Kong K.W."/>
            <person name="Ho S."/>
            <person name="Lorente-Galdos B."/>
            <person name="Quilez J."/>
            <person name="Marques-Bonet T."/>
            <person name="Raney B.J."/>
            <person name="Ingham P.W."/>
            <person name="Tay A."/>
            <person name="Hillier L.W."/>
            <person name="Minx P."/>
            <person name="Boehm T."/>
            <person name="Wilson R.K."/>
            <person name="Brenner S."/>
            <person name="Warren W.C."/>
        </authorList>
    </citation>
    <scope>NUCLEOTIDE SEQUENCE</scope>
    <source>
        <tissue evidence="2">Liver</tissue>
    </source>
</reference>
<feature type="region of interest" description="Disordered" evidence="1">
    <location>
        <begin position="118"/>
        <end position="308"/>
    </location>
</feature>
<dbReference type="GO" id="GO:0045616">
    <property type="term" value="P:regulation of keratinocyte differentiation"/>
    <property type="evidence" value="ECO:0007669"/>
    <property type="project" value="TreeGrafter"/>
</dbReference>
<sequence>MSTAQEIHFPLSNCFIHEVIGSKPYWNPPSPMETIYFGDSSSVTCGLGAEPHHQPYIAPLAQHGQEAEDWDLSESCCLRTSVIKPPSRLIMPSSPILGSTPVLPPLRALSLTGCPLSPPLTPVERGSRPLPPLPWPSYESSDEVDSEVESITSSETQNLLEFRPVSAGQRSLRGAGKTNHAYSECGVGVRGQYSPPIPEQGETEHRAGGERQRRNRRLQRSHSGPAGAFHKPVPVNVSGRRCSPGRGEGKPEVPPRVPIPPRLVKSDHRRWSAEVTGSYSEEERPPKVPPREPVPSANSRTPSPKTLPAYLNGVMPPTRSFAPDPKYVSRKVLQRQNSDGHPVVPHVPCILPIIEAGRRVSNTHYYLLPEQPSYLHRFHRFFVADDPIADGAFAAALELDSCAAESSKAAPSGGTEATGLCSLARAAFP</sequence>
<keyword evidence="2" id="KW-0675">Receptor</keyword>
<dbReference type="AlphaFoldDB" id="V9KH65"/>
<dbReference type="EMBL" id="JW864735">
    <property type="protein sequence ID" value="AFO97252.1"/>
    <property type="molecule type" value="mRNA"/>
</dbReference>
<feature type="compositionally biased region" description="Basic and acidic residues" evidence="1">
    <location>
        <begin position="281"/>
        <end position="290"/>
    </location>
</feature>
<proteinExistence type="evidence at transcript level"/>
<accession>V9KH65</accession>
<protein>
    <submittedName>
        <fullName evidence="2">ERBB receptor feedback inhibitor 1</fullName>
    </submittedName>
</protein>